<accession>A0A164Z5W9</accession>
<organism evidence="1 2">
    <name type="scientific">Candidatus Synechococcus spongiarum</name>
    <dbReference type="NCBI Taxonomy" id="431041"/>
    <lineage>
        <taxon>Bacteria</taxon>
        <taxon>Bacillati</taxon>
        <taxon>Cyanobacteriota</taxon>
        <taxon>Cyanophyceae</taxon>
        <taxon>Synechococcales</taxon>
        <taxon>Synechococcaceae</taxon>
        <taxon>Synechococcus</taxon>
    </lineage>
</organism>
<dbReference type="Proteomes" id="UP000182631">
    <property type="component" value="Unassembled WGS sequence"/>
</dbReference>
<keyword evidence="2" id="KW-1185">Reference proteome</keyword>
<dbReference type="EMBL" id="FITM01000137">
    <property type="protein sequence ID" value="SAY39175.1"/>
    <property type="molecule type" value="Genomic_DNA"/>
</dbReference>
<reference evidence="2" key="1">
    <citation type="submission" date="2016-02" db="EMBL/GenBank/DDBJ databases">
        <authorList>
            <person name="liu f."/>
        </authorList>
    </citation>
    <scope>NUCLEOTIDE SEQUENCE [LARGE SCALE GENOMIC DNA]</scope>
</reference>
<evidence type="ECO:0000313" key="2">
    <source>
        <dbReference type="Proteomes" id="UP000182631"/>
    </source>
</evidence>
<dbReference type="AlphaFoldDB" id="A0A164Z5W9"/>
<name>A0A164Z5W9_9SYNE</name>
<gene>
    <name evidence="1" type="ORF">FLM9_1238</name>
</gene>
<protein>
    <submittedName>
        <fullName evidence="1">Uncharacterized protein</fullName>
    </submittedName>
</protein>
<evidence type="ECO:0000313" key="1">
    <source>
        <dbReference type="EMBL" id="SAY39175.1"/>
    </source>
</evidence>
<sequence length="60" mass="6449">MLSWLQQGQSRTGAWRSALASDASLEQAIQDLDQQASLRGFGLADLAMVFVSTSFASELS</sequence>
<proteinExistence type="predicted"/>
<feature type="non-terminal residue" evidence="1">
    <location>
        <position position="60"/>
    </location>
</feature>